<dbReference type="InterPro" id="IPR007527">
    <property type="entry name" value="Znf_SWIM"/>
</dbReference>
<keyword evidence="1" id="KW-0479">Metal-binding</keyword>
<protein>
    <submittedName>
        <fullName evidence="3">AlNc14C366G11058 protein</fullName>
    </submittedName>
</protein>
<reference evidence="3" key="2">
    <citation type="submission" date="2011-02" db="EMBL/GenBank/DDBJ databases">
        <authorList>
            <person name="MacLean D."/>
        </authorList>
    </citation>
    <scope>NUCLEOTIDE SEQUENCE</scope>
</reference>
<evidence type="ECO:0000256" key="1">
    <source>
        <dbReference type="PROSITE-ProRule" id="PRU00325"/>
    </source>
</evidence>
<sequence>MSDHWSASLLQAAVDYLKEHKGAIDESVGHILAVLPKNDMELLVKAIHMVEKLAVTRVITSPNQRVFFQVTSAVCPRESIGASAIPERSNYINVCFEHFCTCSTYINTLIKCPAAMCEHIIAVKVALATEKFRLLQIQDTEYPSWLAQVLDG</sequence>
<organism evidence="3">
    <name type="scientific">Albugo laibachii Nc14</name>
    <dbReference type="NCBI Taxonomy" id="890382"/>
    <lineage>
        <taxon>Eukaryota</taxon>
        <taxon>Sar</taxon>
        <taxon>Stramenopiles</taxon>
        <taxon>Oomycota</taxon>
        <taxon>Peronosporomycetes</taxon>
        <taxon>Albuginales</taxon>
        <taxon>Albuginaceae</taxon>
        <taxon>Albugo</taxon>
    </lineage>
</organism>
<dbReference type="GO" id="GO:0000724">
    <property type="term" value="P:double-strand break repair via homologous recombination"/>
    <property type="evidence" value="ECO:0007669"/>
    <property type="project" value="TreeGrafter"/>
</dbReference>
<feature type="domain" description="SWIM-type" evidence="2">
    <location>
        <begin position="92"/>
        <end position="128"/>
    </location>
</feature>
<evidence type="ECO:0000313" key="3">
    <source>
        <dbReference type="EMBL" id="CCA26321.1"/>
    </source>
</evidence>
<keyword evidence="1" id="KW-0862">Zinc</keyword>
<dbReference type="GO" id="GO:0008270">
    <property type="term" value="F:zinc ion binding"/>
    <property type="evidence" value="ECO:0007669"/>
    <property type="project" value="UniProtKB-KW"/>
</dbReference>
<name>F0WXX3_9STRA</name>
<dbReference type="EMBL" id="FR824411">
    <property type="protein sequence ID" value="CCA26321.1"/>
    <property type="molecule type" value="Genomic_DNA"/>
</dbReference>
<dbReference type="AlphaFoldDB" id="F0WXX3"/>
<dbReference type="PANTHER" id="PTHR28498:SF1">
    <property type="entry name" value="ZINC FINGER SWIM DOMAIN-CONTAINING PROTEIN 7"/>
    <property type="match status" value="1"/>
</dbReference>
<gene>
    <name evidence="3" type="primary">AlNc14C366G11058</name>
    <name evidence="3" type="ORF">ALNC14_124650</name>
</gene>
<reference evidence="3" key="1">
    <citation type="journal article" date="2011" name="PLoS Biol.">
        <title>Gene gain and loss during evolution of obligate parasitism in the white rust pathogen of Arabidopsis thaliana.</title>
        <authorList>
            <person name="Kemen E."/>
            <person name="Gardiner A."/>
            <person name="Schultz-Larsen T."/>
            <person name="Kemen A.C."/>
            <person name="Balmuth A.L."/>
            <person name="Robert-Seilaniantz A."/>
            <person name="Bailey K."/>
            <person name="Holub E."/>
            <person name="Studholme D.J."/>
            <person name="Maclean D."/>
            <person name="Jones J.D."/>
        </authorList>
    </citation>
    <scope>NUCLEOTIDE SEQUENCE</scope>
</reference>
<dbReference type="PROSITE" id="PS50966">
    <property type="entry name" value="ZF_SWIM"/>
    <property type="match status" value="1"/>
</dbReference>
<accession>F0WXX3</accession>
<proteinExistence type="predicted"/>
<dbReference type="PANTHER" id="PTHR28498">
    <property type="entry name" value="ZINC FINGER SWIM DOMAIN-CONTAINING PROTEIN 7"/>
    <property type="match status" value="1"/>
</dbReference>
<evidence type="ECO:0000259" key="2">
    <source>
        <dbReference type="PROSITE" id="PS50966"/>
    </source>
</evidence>
<dbReference type="HOGENOM" id="CLU_110044_0_0_1"/>
<keyword evidence="1" id="KW-0863">Zinc-finger</keyword>